<keyword evidence="6" id="KW-0443">Lipid metabolism</keyword>
<dbReference type="InterPro" id="IPR052377">
    <property type="entry name" value="Mitochondrial_ECH-domain"/>
</dbReference>
<comment type="subunit">
    <text evidence="2">Homodimer.</text>
</comment>
<dbReference type="InterPro" id="IPR010987">
    <property type="entry name" value="Glutathione-S-Trfase_C-like"/>
</dbReference>
<dbReference type="Gene3D" id="3.90.226.10">
    <property type="entry name" value="2-enoyl-CoA Hydratase, Chain A, domain 1"/>
    <property type="match status" value="1"/>
</dbReference>
<dbReference type="InterPro" id="IPR036282">
    <property type="entry name" value="Glutathione-S-Trfase_C_sf"/>
</dbReference>
<dbReference type="SUPFAM" id="SSF52833">
    <property type="entry name" value="Thioredoxin-like"/>
    <property type="match status" value="1"/>
</dbReference>
<dbReference type="Pfam" id="PF00378">
    <property type="entry name" value="ECH_1"/>
    <property type="match status" value="1"/>
</dbReference>
<evidence type="ECO:0000256" key="9">
    <source>
        <dbReference type="ARBA" id="ARBA00038317"/>
    </source>
</evidence>
<keyword evidence="15" id="KW-1185">Reference proteome</keyword>
<dbReference type="InterPro" id="IPR004046">
    <property type="entry name" value="GST_C"/>
</dbReference>
<dbReference type="Gene3D" id="1.20.1050.10">
    <property type="match status" value="1"/>
</dbReference>
<evidence type="ECO:0000256" key="6">
    <source>
        <dbReference type="ARBA" id="ARBA00023098"/>
    </source>
</evidence>
<dbReference type="VEuPathDB" id="VectorBase:AMIN004955"/>
<dbReference type="InterPro" id="IPR040079">
    <property type="entry name" value="Glutathione_S-Trfase"/>
</dbReference>
<dbReference type="GO" id="GO:0016836">
    <property type="term" value="F:hydro-lyase activity"/>
    <property type="evidence" value="ECO:0007669"/>
    <property type="project" value="TreeGrafter"/>
</dbReference>
<keyword evidence="7" id="KW-0496">Mitochondrion</keyword>
<keyword evidence="4" id="KW-0276">Fatty acid metabolism</keyword>
<dbReference type="PANTHER" id="PTHR43602">
    <property type="match status" value="1"/>
</dbReference>
<evidence type="ECO:0000313" key="14">
    <source>
        <dbReference type="EnsemblMetazoa" id="AMIN004955-PA"/>
    </source>
</evidence>
<comment type="subcellular location">
    <subcellularLocation>
        <location evidence="1">Mitochondrion</location>
    </subcellularLocation>
</comment>
<evidence type="ECO:0000256" key="4">
    <source>
        <dbReference type="ARBA" id="ARBA00022832"/>
    </source>
</evidence>
<dbReference type="InterPro" id="IPR014748">
    <property type="entry name" value="Enoyl-CoA_hydra_C"/>
</dbReference>
<dbReference type="FunFam" id="1.20.1050.10:FF:000030">
    <property type="entry name" value="Glutathione S-transferase S1"/>
    <property type="match status" value="1"/>
</dbReference>
<dbReference type="EC" id="2.5.1.18" evidence="3"/>
<dbReference type="SFLD" id="SFLDS00019">
    <property type="entry name" value="Glutathione_Transferase_(cytos"/>
    <property type="match status" value="1"/>
</dbReference>
<accession>A0A182W3P4</accession>
<dbReference type="PROSITE" id="PS50405">
    <property type="entry name" value="GST_CTER"/>
    <property type="match status" value="1"/>
</dbReference>
<evidence type="ECO:0000256" key="10">
    <source>
        <dbReference type="ARBA" id="ARBA00040545"/>
    </source>
</evidence>
<dbReference type="GO" id="GO:0004364">
    <property type="term" value="F:glutathione transferase activity"/>
    <property type="evidence" value="ECO:0007669"/>
    <property type="project" value="UniProtKB-EC"/>
</dbReference>
<dbReference type="CDD" id="cd06558">
    <property type="entry name" value="crotonase-like"/>
    <property type="match status" value="1"/>
</dbReference>
<evidence type="ECO:0000256" key="5">
    <source>
        <dbReference type="ARBA" id="ARBA00022946"/>
    </source>
</evidence>
<evidence type="ECO:0000259" key="13">
    <source>
        <dbReference type="PROSITE" id="PS50405"/>
    </source>
</evidence>
<dbReference type="Gene3D" id="3.40.30.10">
    <property type="entry name" value="Glutaredoxin"/>
    <property type="match status" value="1"/>
</dbReference>
<dbReference type="GO" id="GO:0005739">
    <property type="term" value="C:mitochondrion"/>
    <property type="evidence" value="ECO:0007669"/>
    <property type="project" value="UniProtKB-SubCell"/>
</dbReference>
<dbReference type="Pfam" id="PF02798">
    <property type="entry name" value="GST_N"/>
    <property type="match status" value="1"/>
</dbReference>
<feature type="domain" description="GST N-terminal" evidence="12">
    <location>
        <begin position="1"/>
        <end position="79"/>
    </location>
</feature>
<evidence type="ECO:0000256" key="7">
    <source>
        <dbReference type="ARBA" id="ARBA00023128"/>
    </source>
</evidence>
<dbReference type="SUPFAM" id="SSF52096">
    <property type="entry name" value="ClpP/crotonase"/>
    <property type="match status" value="1"/>
</dbReference>
<evidence type="ECO:0000256" key="8">
    <source>
        <dbReference type="ARBA" id="ARBA00037410"/>
    </source>
</evidence>
<comment type="function">
    <text evidence="8">May play a role in fatty acid biosynthesis and insulin sensitivity.</text>
</comment>
<dbReference type="STRING" id="112268.A0A182W3P4"/>
<evidence type="ECO:0000313" key="15">
    <source>
        <dbReference type="Proteomes" id="UP000075920"/>
    </source>
</evidence>
<dbReference type="Proteomes" id="UP000075920">
    <property type="component" value="Unassembled WGS sequence"/>
</dbReference>
<keyword evidence="5" id="KW-0809">Transit peptide</keyword>
<dbReference type="Gene3D" id="1.10.12.10">
    <property type="entry name" value="Lyase 2-enoyl-coa Hydratase, Chain A, domain 2"/>
    <property type="match status" value="1"/>
</dbReference>
<dbReference type="PROSITE" id="PS50404">
    <property type="entry name" value="GST_NTER"/>
    <property type="match status" value="1"/>
</dbReference>
<reference evidence="14" key="2">
    <citation type="submission" date="2020-05" db="UniProtKB">
        <authorList>
            <consortium name="EnsemblMetazoa"/>
        </authorList>
    </citation>
    <scope>IDENTIFICATION</scope>
    <source>
        <strain evidence="14">MINIMUS1</strain>
    </source>
</reference>
<organism evidence="14 15">
    <name type="scientific">Anopheles minimus</name>
    <dbReference type="NCBI Taxonomy" id="112268"/>
    <lineage>
        <taxon>Eukaryota</taxon>
        <taxon>Metazoa</taxon>
        <taxon>Ecdysozoa</taxon>
        <taxon>Arthropoda</taxon>
        <taxon>Hexapoda</taxon>
        <taxon>Insecta</taxon>
        <taxon>Pterygota</taxon>
        <taxon>Neoptera</taxon>
        <taxon>Endopterygota</taxon>
        <taxon>Diptera</taxon>
        <taxon>Nematocera</taxon>
        <taxon>Culicoidea</taxon>
        <taxon>Culicidae</taxon>
        <taxon>Anophelinae</taxon>
        <taxon>Anopheles</taxon>
    </lineage>
</organism>
<evidence type="ECO:0000259" key="12">
    <source>
        <dbReference type="PROSITE" id="PS50404"/>
    </source>
</evidence>
<dbReference type="InterPro" id="IPR029045">
    <property type="entry name" value="ClpP/crotonase-like_dom_sf"/>
</dbReference>
<evidence type="ECO:0000256" key="2">
    <source>
        <dbReference type="ARBA" id="ARBA00011738"/>
    </source>
</evidence>
<protein>
    <recommendedName>
        <fullName evidence="10">Enoyl-CoA hydratase domain-containing protein 3, mitochondrial</fullName>
        <ecNumber evidence="3">2.5.1.18</ecNumber>
    </recommendedName>
</protein>
<sequence length="470" mass="51711">MEINRSVMAWANKTCKIKFALVMSVKNLVEEKNSGSDFLASSPIAMPMGQMPVLEVDGKRVHQSLAMCRYVAKQINLAGDNPLEALQIDAIVDTINDFRLKIAIVAYEPDDMVKEKKMITLNSEVIPFYLTKLNVIAKENNGHLVLGKPTWADVYFAGILDYLNYLTKTNLLENFPNLQEVVNKVLDNENIKAYIAKRPITETTFHRTSVSQRCLSTYTCKDGVGTILLDNEKTRNSLSLDMMASIHGHIASNQHNTELRCIVLAAQGRVFSAGHNLKELTAENGPDRHKQVFHKCSELIDAIRLAPVPIIAKVDGLAAAAGCQLVASCDMAVCSDTSTFSTPGASFGIFCSTPGIAVVRAIPRMRAAYMLFTGLPITAKEALEAGLVSKIVPKTQLDEEVDNICKAIASKSRAVIALGKTFFYKQIALDVSTAYELGEQIMVDNLATIDGREGIKSFVEKRPPRWSHKD</sequence>
<evidence type="ECO:0000256" key="3">
    <source>
        <dbReference type="ARBA" id="ARBA00012452"/>
    </source>
</evidence>
<dbReference type="InterPro" id="IPR001753">
    <property type="entry name" value="Enoyl-CoA_hydra/iso"/>
</dbReference>
<dbReference type="GO" id="GO:0006631">
    <property type="term" value="P:fatty acid metabolic process"/>
    <property type="evidence" value="ECO:0007669"/>
    <property type="project" value="UniProtKB-KW"/>
</dbReference>
<comment type="catalytic activity">
    <reaction evidence="11">
        <text>RX + glutathione = an S-substituted glutathione + a halide anion + H(+)</text>
        <dbReference type="Rhea" id="RHEA:16437"/>
        <dbReference type="ChEBI" id="CHEBI:15378"/>
        <dbReference type="ChEBI" id="CHEBI:16042"/>
        <dbReference type="ChEBI" id="CHEBI:17792"/>
        <dbReference type="ChEBI" id="CHEBI:57925"/>
        <dbReference type="ChEBI" id="CHEBI:90779"/>
        <dbReference type="EC" id="2.5.1.18"/>
    </reaction>
</comment>
<name>A0A182W3P4_9DIPT</name>
<reference evidence="15" key="1">
    <citation type="submission" date="2013-03" db="EMBL/GenBank/DDBJ databases">
        <title>The Genome Sequence of Anopheles minimus MINIMUS1.</title>
        <authorList>
            <consortium name="The Broad Institute Genomics Platform"/>
            <person name="Neafsey D.E."/>
            <person name="Walton C."/>
            <person name="Walker B."/>
            <person name="Young S.K."/>
            <person name="Zeng Q."/>
            <person name="Gargeya S."/>
            <person name="Fitzgerald M."/>
            <person name="Haas B."/>
            <person name="Abouelleil A."/>
            <person name="Allen A.W."/>
            <person name="Alvarado L."/>
            <person name="Arachchi H.M."/>
            <person name="Berlin A.M."/>
            <person name="Chapman S.B."/>
            <person name="Gainer-Dewar J."/>
            <person name="Goldberg J."/>
            <person name="Griggs A."/>
            <person name="Gujja S."/>
            <person name="Hansen M."/>
            <person name="Howarth C."/>
            <person name="Imamovic A."/>
            <person name="Ireland A."/>
            <person name="Larimer J."/>
            <person name="McCowan C."/>
            <person name="Murphy C."/>
            <person name="Pearson M."/>
            <person name="Poon T.W."/>
            <person name="Priest M."/>
            <person name="Roberts A."/>
            <person name="Saif S."/>
            <person name="Shea T."/>
            <person name="Sisk P."/>
            <person name="Sykes S."/>
            <person name="Wortman J."/>
            <person name="Nusbaum C."/>
            <person name="Birren B."/>
        </authorList>
    </citation>
    <scope>NUCLEOTIDE SEQUENCE [LARGE SCALE GENOMIC DNA]</scope>
    <source>
        <strain evidence="15">MINIMUS1</strain>
    </source>
</reference>
<feature type="domain" description="GST C-terminal" evidence="13">
    <location>
        <begin position="81"/>
        <end position="203"/>
    </location>
</feature>
<evidence type="ECO:0000256" key="11">
    <source>
        <dbReference type="ARBA" id="ARBA00047960"/>
    </source>
</evidence>
<dbReference type="EnsemblMetazoa" id="AMIN004955-RA">
    <property type="protein sequence ID" value="AMIN004955-PA"/>
    <property type="gene ID" value="AMIN004955"/>
</dbReference>
<dbReference type="AlphaFoldDB" id="A0A182W3P4"/>
<dbReference type="SUPFAM" id="SSF47616">
    <property type="entry name" value="GST C-terminal domain-like"/>
    <property type="match status" value="1"/>
</dbReference>
<comment type="similarity">
    <text evidence="9">Belongs to the GST superfamily. Sigma family.</text>
</comment>
<dbReference type="InterPro" id="IPR004045">
    <property type="entry name" value="Glutathione_S-Trfase_N"/>
</dbReference>
<dbReference type="PANTHER" id="PTHR43602:SF1">
    <property type="entry name" value="ENOYL-COA HYDRATASE DOMAIN-CONTAINING PROTEIN 3, MITOCHONDRIAL"/>
    <property type="match status" value="1"/>
</dbReference>
<dbReference type="Pfam" id="PF14497">
    <property type="entry name" value="GST_C_3"/>
    <property type="match status" value="1"/>
</dbReference>
<proteinExistence type="inferred from homology"/>
<dbReference type="CDD" id="cd03192">
    <property type="entry name" value="GST_C_Sigma_like"/>
    <property type="match status" value="1"/>
</dbReference>
<dbReference type="InterPro" id="IPR036249">
    <property type="entry name" value="Thioredoxin-like_sf"/>
</dbReference>
<evidence type="ECO:0000256" key="1">
    <source>
        <dbReference type="ARBA" id="ARBA00004173"/>
    </source>
</evidence>